<dbReference type="PANTHER" id="PTHR43065:SF10">
    <property type="entry name" value="PEROXIDE STRESS-ACTIVATED HISTIDINE KINASE MAK3"/>
    <property type="match status" value="1"/>
</dbReference>
<dbReference type="PROSITE" id="PS50110">
    <property type="entry name" value="RESPONSE_REGULATORY"/>
    <property type="match status" value="1"/>
</dbReference>
<dbReference type="InterPro" id="IPR005467">
    <property type="entry name" value="His_kinase_dom"/>
</dbReference>
<evidence type="ECO:0000313" key="14">
    <source>
        <dbReference type="Proteomes" id="UP000316238"/>
    </source>
</evidence>
<dbReference type="PROSITE" id="PS50109">
    <property type="entry name" value="HIS_KIN"/>
    <property type="match status" value="1"/>
</dbReference>
<feature type="coiled-coil region" evidence="10">
    <location>
        <begin position="364"/>
        <end position="391"/>
    </location>
</feature>
<feature type="modified residue" description="4-aspartylphosphate" evidence="9">
    <location>
        <position position="73"/>
    </location>
</feature>
<keyword evidence="7" id="KW-0067">ATP-binding</keyword>
<comment type="caution">
    <text evidence="13">The sequence shown here is derived from an EMBL/GenBank/DDBJ whole genome shotgun (WGS) entry which is preliminary data.</text>
</comment>
<feature type="domain" description="Response regulatory" evidence="12">
    <location>
        <begin position="24"/>
        <end position="138"/>
    </location>
</feature>
<evidence type="ECO:0000256" key="1">
    <source>
        <dbReference type="ARBA" id="ARBA00000085"/>
    </source>
</evidence>
<protein>
    <recommendedName>
        <fullName evidence="2">histidine kinase</fullName>
        <ecNumber evidence="2">2.7.13.3</ecNumber>
    </recommendedName>
</protein>
<dbReference type="InterPro" id="IPR036890">
    <property type="entry name" value="HATPase_C_sf"/>
</dbReference>
<dbReference type="SMART" id="SM00388">
    <property type="entry name" value="HisKA"/>
    <property type="match status" value="1"/>
</dbReference>
<keyword evidence="8" id="KW-0902">Two-component regulatory system</keyword>
<dbReference type="Pfam" id="PF01590">
    <property type="entry name" value="GAF"/>
    <property type="match status" value="1"/>
</dbReference>
<dbReference type="SUPFAM" id="SSF47384">
    <property type="entry name" value="Homodimeric domain of signal transducing histidine kinase"/>
    <property type="match status" value="1"/>
</dbReference>
<dbReference type="SUPFAM" id="SSF55781">
    <property type="entry name" value="GAF domain-like"/>
    <property type="match status" value="1"/>
</dbReference>
<evidence type="ECO:0000313" key="13">
    <source>
        <dbReference type="EMBL" id="TAA75044.1"/>
    </source>
</evidence>
<dbReference type="InterPro" id="IPR003594">
    <property type="entry name" value="HATPase_dom"/>
</dbReference>
<comment type="catalytic activity">
    <reaction evidence="1">
        <text>ATP + protein L-histidine = ADP + protein N-phospho-L-histidine.</text>
        <dbReference type="EC" id="2.7.13.3"/>
    </reaction>
</comment>
<keyword evidence="6 13" id="KW-0418">Kinase</keyword>
<keyword evidence="4" id="KW-0808">Transferase</keyword>
<sequence length="607" mass="68183">MCDPAPHQPAALLHEDVYLEDGEVVLAVDDFVQIADIIQAYLQHRCLKTMTAGSVAEFRQMLKQVPVALVLLDINLPDGNGADLIPEIKAAYPDTAVIMLSGVTDLQTALKCIRHGADDYLTKPVQFEPFWETVRKVLEKRRLKINNRRYQKQIEQANFRLQLMHELSVKMNTAYLSMNALDEILRAILVGITAEEGLGFNRAFLALFDDSEQILEGRMAIGPGRREDALRIWQEINKQDLSFHDLIDSVRGHDFHEDSEVNRIVRALRIESADKEHLLFRAASERRTINVCSGQCDCPVPVELMGLLEEDSFVVVPLFSQNHSLGVIIADNFVTGKQIDEELVHALESFASQASLAIEHWRMYMHMEHKINELETVTEELDKNKDMLVEAERYAAVGQVAAQLAHNIRNPVTAIGGTARLLSRKISDPQQLNFLSMMIKEAVKIEHTLEDLLNFVDKEQPAIEQVLLYPLLIKSLMLFYSTMQKQGIEYEVIMIDRQLICMVDPKQMRQVFVHLIRNAVEAMEQGGKLIIEAATADGQLRIAVRDSGLGIAEADIRRATDPFYTTKIAGTGVGLALVQRVIKDHNGSMIISRRPSGGTKVALVLPG</sequence>
<evidence type="ECO:0000256" key="9">
    <source>
        <dbReference type="PROSITE-ProRule" id="PRU00169"/>
    </source>
</evidence>
<evidence type="ECO:0000259" key="11">
    <source>
        <dbReference type="PROSITE" id="PS50109"/>
    </source>
</evidence>
<dbReference type="EC" id="2.7.13.3" evidence="2"/>
<dbReference type="CDD" id="cd00082">
    <property type="entry name" value="HisKA"/>
    <property type="match status" value="1"/>
</dbReference>
<keyword evidence="5" id="KW-0547">Nucleotide-binding</keyword>
<dbReference type="Gene3D" id="1.10.287.130">
    <property type="match status" value="1"/>
</dbReference>
<evidence type="ECO:0000256" key="6">
    <source>
        <dbReference type="ARBA" id="ARBA00022777"/>
    </source>
</evidence>
<evidence type="ECO:0000259" key="12">
    <source>
        <dbReference type="PROSITE" id="PS50110"/>
    </source>
</evidence>
<feature type="domain" description="Histidine kinase" evidence="11">
    <location>
        <begin position="403"/>
        <end position="607"/>
    </location>
</feature>
<dbReference type="Pfam" id="PF00072">
    <property type="entry name" value="Response_reg"/>
    <property type="match status" value="1"/>
</dbReference>
<evidence type="ECO:0000256" key="10">
    <source>
        <dbReference type="SAM" id="Coils"/>
    </source>
</evidence>
<dbReference type="SMART" id="SM00448">
    <property type="entry name" value="REC"/>
    <property type="match status" value="1"/>
</dbReference>
<dbReference type="InterPro" id="IPR003018">
    <property type="entry name" value="GAF"/>
</dbReference>
<evidence type="ECO:0000256" key="3">
    <source>
        <dbReference type="ARBA" id="ARBA00022553"/>
    </source>
</evidence>
<dbReference type="Gene3D" id="3.30.565.10">
    <property type="entry name" value="Histidine kinase-like ATPase, C-terminal domain"/>
    <property type="match status" value="1"/>
</dbReference>
<evidence type="ECO:0000256" key="4">
    <source>
        <dbReference type="ARBA" id="ARBA00022679"/>
    </source>
</evidence>
<dbReference type="PANTHER" id="PTHR43065">
    <property type="entry name" value="SENSOR HISTIDINE KINASE"/>
    <property type="match status" value="1"/>
</dbReference>
<evidence type="ECO:0000256" key="2">
    <source>
        <dbReference type="ARBA" id="ARBA00012438"/>
    </source>
</evidence>
<accession>A0A521G1Z7</accession>
<dbReference type="SUPFAM" id="SSF55874">
    <property type="entry name" value="ATPase domain of HSP90 chaperone/DNA topoisomerase II/histidine kinase"/>
    <property type="match status" value="1"/>
</dbReference>
<proteinExistence type="predicted"/>
<dbReference type="AlphaFoldDB" id="A0A521G1Z7"/>
<dbReference type="SMART" id="SM00387">
    <property type="entry name" value="HATPase_c"/>
    <property type="match status" value="1"/>
</dbReference>
<dbReference type="GO" id="GO:0000155">
    <property type="term" value="F:phosphorelay sensor kinase activity"/>
    <property type="evidence" value="ECO:0007669"/>
    <property type="project" value="InterPro"/>
</dbReference>
<dbReference type="InterPro" id="IPR001789">
    <property type="entry name" value="Sig_transdc_resp-reg_receiver"/>
</dbReference>
<dbReference type="InterPro" id="IPR029016">
    <property type="entry name" value="GAF-like_dom_sf"/>
</dbReference>
<dbReference type="Pfam" id="PF02518">
    <property type="entry name" value="HATPase_c"/>
    <property type="match status" value="1"/>
</dbReference>
<dbReference type="SUPFAM" id="SSF52172">
    <property type="entry name" value="CheY-like"/>
    <property type="match status" value="1"/>
</dbReference>
<keyword evidence="3 9" id="KW-0597">Phosphoprotein</keyword>
<dbReference type="InterPro" id="IPR003661">
    <property type="entry name" value="HisK_dim/P_dom"/>
</dbReference>
<dbReference type="Pfam" id="PF00512">
    <property type="entry name" value="HisKA"/>
    <property type="match status" value="1"/>
</dbReference>
<dbReference type="PRINTS" id="PR00344">
    <property type="entry name" value="BCTRLSENSOR"/>
</dbReference>
<dbReference type="EMBL" id="NQJD01000012">
    <property type="protein sequence ID" value="TAA75044.1"/>
    <property type="molecule type" value="Genomic_DNA"/>
</dbReference>
<dbReference type="Gene3D" id="3.30.450.40">
    <property type="match status" value="1"/>
</dbReference>
<dbReference type="Gene3D" id="3.40.50.2300">
    <property type="match status" value="1"/>
</dbReference>
<organism evidence="13 14">
    <name type="scientific">Candidatus Electronema aureum</name>
    <dbReference type="NCBI Taxonomy" id="2005002"/>
    <lineage>
        <taxon>Bacteria</taxon>
        <taxon>Pseudomonadati</taxon>
        <taxon>Thermodesulfobacteriota</taxon>
        <taxon>Desulfobulbia</taxon>
        <taxon>Desulfobulbales</taxon>
        <taxon>Desulfobulbaceae</taxon>
        <taxon>Candidatus Electronema</taxon>
    </lineage>
</organism>
<evidence type="ECO:0000256" key="7">
    <source>
        <dbReference type="ARBA" id="ARBA00022840"/>
    </source>
</evidence>
<dbReference type="InterPro" id="IPR036097">
    <property type="entry name" value="HisK_dim/P_sf"/>
</dbReference>
<dbReference type="GO" id="GO:0005524">
    <property type="term" value="F:ATP binding"/>
    <property type="evidence" value="ECO:0007669"/>
    <property type="project" value="UniProtKB-KW"/>
</dbReference>
<reference evidence="13" key="1">
    <citation type="submission" date="2017-07" db="EMBL/GenBank/DDBJ databases">
        <title>The cable genome - Insights into the physiology and evolution of filamentous bacteria capable of sulfide oxidation via long distance electron transfer.</title>
        <authorList>
            <person name="Thorup C."/>
            <person name="Bjerg J.T."/>
            <person name="Schreiber L."/>
            <person name="Nielsen L.P."/>
            <person name="Kjeldsen K.U."/>
            <person name="Boesen T."/>
            <person name="Boggild A."/>
            <person name="Meysman F."/>
            <person name="Geelhoed J."/>
            <person name="Schramm A."/>
        </authorList>
    </citation>
    <scope>NUCLEOTIDE SEQUENCE [LARGE SCALE GENOMIC DNA]</scope>
    <source>
        <strain evidence="13">GS</strain>
    </source>
</reference>
<dbReference type="InterPro" id="IPR011006">
    <property type="entry name" value="CheY-like_superfamily"/>
</dbReference>
<dbReference type="SMART" id="SM00065">
    <property type="entry name" value="GAF"/>
    <property type="match status" value="1"/>
</dbReference>
<gene>
    <name evidence="13" type="ORF">CDV28_11218</name>
</gene>
<dbReference type="InterPro" id="IPR004358">
    <property type="entry name" value="Sig_transdc_His_kin-like_C"/>
</dbReference>
<dbReference type="Proteomes" id="UP000316238">
    <property type="component" value="Unassembled WGS sequence"/>
</dbReference>
<keyword evidence="14" id="KW-1185">Reference proteome</keyword>
<keyword evidence="10" id="KW-0175">Coiled coil</keyword>
<evidence type="ECO:0000256" key="5">
    <source>
        <dbReference type="ARBA" id="ARBA00022741"/>
    </source>
</evidence>
<dbReference type="CDD" id="cd00156">
    <property type="entry name" value="REC"/>
    <property type="match status" value="1"/>
</dbReference>
<name>A0A521G1Z7_9BACT</name>
<evidence type="ECO:0000256" key="8">
    <source>
        <dbReference type="ARBA" id="ARBA00023012"/>
    </source>
</evidence>